<dbReference type="CDD" id="cd07381">
    <property type="entry name" value="MPP_CapA"/>
    <property type="match status" value="1"/>
</dbReference>
<proteinExistence type="inferred from homology"/>
<dbReference type="PANTHER" id="PTHR33393:SF13">
    <property type="entry name" value="PGA BIOSYNTHESIS PROTEIN CAPA"/>
    <property type="match status" value="1"/>
</dbReference>
<accession>A0A1G9A0S4</accession>
<evidence type="ECO:0000313" key="5">
    <source>
        <dbReference type="Proteomes" id="UP000182836"/>
    </source>
</evidence>
<dbReference type="Proteomes" id="UP000182836">
    <property type="component" value="Unassembled WGS sequence"/>
</dbReference>
<dbReference type="EMBL" id="FNED01000043">
    <property type="protein sequence ID" value="SDK20797.1"/>
    <property type="molecule type" value="Genomic_DNA"/>
</dbReference>
<dbReference type="PANTHER" id="PTHR33393">
    <property type="entry name" value="POLYGLUTAMINE SYNTHESIS ACCESSORY PROTEIN RV0574C-RELATED"/>
    <property type="match status" value="1"/>
</dbReference>
<evidence type="ECO:0000313" key="4">
    <source>
        <dbReference type="EMBL" id="SDK20797.1"/>
    </source>
</evidence>
<name>A0A1G9A0S4_ANEMI</name>
<evidence type="ECO:0000256" key="2">
    <source>
        <dbReference type="SAM" id="MobiDB-lite"/>
    </source>
</evidence>
<dbReference type="SMART" id="SM00854">
    <property type="entry name" value="PGA_cap"/>
    <property type="match status" value="1"/>
</dbReference>
<gene>
    <name evidence="4" type="ORF">SAMN04487909_14341</name>
</gene>
<evidence type="ECO:0000259" key="3">
    <source>
        <dbReference type="SMART" id="SM00854"/>
    </source>
</evidence>
<feature type="domain" description="Capsule synthesis protein CapA" evidence="3">
    <location>
        <begin position="81"/>
        <end position="308"/>
    </location>
</feature>
<dbReference type="InterPro" id="IPR052169">
    <property type="entry name" value="CW_Biosynth-Accessory"/>
</dbReference>
<dbReference type="InterPro" id="IPR029052">
    <property type="entry name" value="Metallo-depent_PP-like"/>
</dbReference>
<dbReference type="AlphaFoldDB" id="A0A1G9A0S4"/>
<protein>
    <submittedName>
        <fullName evidence="4">Poly-gamma-glutamate synthesis protein (Capsule biosynthesis protein)</fullName>
    </submittedName>
</protein>
<reference evidence="4 5" key="1">
    <citation type="submission" date="2016-10" db="EMBL/GenBank/DDBJ databases">
        <authorList>
            <person name="de Groot N.N."/>
        </authorList>
    </citation>
    <scope>NUCLEOTIDE SEQUENCE [LARGE SCALE GENOMIC DNA]</scope>
    <source>
        <strain evidence="4 5">DSM 2895</strain>
    </source>
</reference>
<feature type="compositionally biased region" description="Basic and acidic residues" evidence="2">
    <location>
        <begin position="52"/>
        <end position="61"/>
    </location>
</feature>
<feature type="region of interest" description="Disordered" evidence="2">
    <location>
        <begin position="45"/>
        <end position="69"/>
    </location>
</feature>
<comment type="similarity">
    <text evidence="1">Belongs to the CapA family.</text>
</comment>
<dbReference type="Pfam" id="PF09587">
    <property type="entry name" value="PGA_cap"/>
    <property type="match status" value="1"/>
</dbReference>
<sequence length="388" mass="43533">MNRLQLLCIQIILSISLCGAVTYAVLLGYKKDNTVQTVKPSSIAGEVNDAAPKPDKGEPEQRPAALLPESSSLSEQLKTITVSAAGDVTIGTDESFPYPNSFNHELKKNGYPFFSQNVKDIFSKDDLTIVNLETTLTEAKEKARKQFRFKGAPENARILRMGSIEAVNVANNHTHDYLQRGYEDTINNLKKYNVGFFGYDHTYMTNIKGVKVGALGYEGWDNTVALRTQIYNNITQLRAKGARIVIVSFHWGVERSNYPNSTQMALGRYAIDSGADLVLGHHPHVIQGIEEYKGKYIVYSLGNFIFGGNRNPTDKDTFIFQQTFHVRNGEVVEKKECKVIPASISSVKERNNYQPTPLKGQEAERVLSRIKKYSKHLQMDWSSVQQSL</sequence>
<dbReference type="Gene3D" id="3.60.21.10">
    <property type="match status" value="1"/>
</dbReference>
<dbReference type="GeneID" id="42307205"/>
<dbReference type="SUPFAM" id="SSF56300">
    <property type="entry name" value="Metallo-dependent phosphatases"/>
    <property type="match status" value="1"/>
</dbReference>
<organism evidence="4 5">
    <name type="scientific">Aneurinibacillus migulanus</name>
    <name type="common">Bacillus migulanus</name>
    <dbReference type="NCBI Taxonomy" id="47500"/>
    <lineage>
        <taxon>Bacteria</taxon>
        <taxon>Bacillati</taxon>
        <taxon>Bacillota</taxon>
        <taxon>Bacilli</taxon>
        <taxon>Bacillales</taxon>
        <taxon>Paenibacillaceae</taxon>
        <taxon>Aneurinibacillus group</taxon>
        <taxon>Aneurinibacillus</taxon>
    </lineage>
</organism>
<dbReference type="RefSeq" id="WP_235356568.1">
    <property type="nucleotide sequence ID" value="NZ_BJOA01000244.1"/>
</dbReference>
<evidence type="ECO:0000256" key="1">
    <source>
        <dbReference type="ARBA" id="ARBA00005662"/>
    </source>
</evidence>
<dbReference type="InterPro" id="IPR019079">
    <property type="entry name" value="Capsule_synth_CapA"/>
</dbReference>